<organism evidence="12">
    <name type="scientific">hydrothermal vent metagenome</name>
    <dbReference type="NCBI Taxonomy" id="652676"/>
    <lineage>
        <taxon>unclassified sequences</taxon>
        <taxon>metagenomes</taxon>
        <taxon>ecological metagenomes</taxon>
    </lineage>
</organism>
<evidence type="ECO:0000256" key="1">
    <source>
        <dbReference type="ARBA" id="ARBA00000491"/>
    </source>
</evidence>
<dbReference type="NCBIfam" id="TIGR00171">
    <property type="entry name" value="leuD"/>
    <property type="match status" value="1"/>
</dbReference>
<evidence type="ECO:0000256" key="9">
    <source>
        <dbReference type="ARBA" id="ARBA00023239"/>
    </source>
</evidence>
<keyword evidence="7" id="KW-0432">Leucine biosynthesis</keyword>
<evidence type="ECO:0000256" key="7">
    <source>
        <dbReference type="ARBA" id="ARBA00022430"/>
    </source>
</evidence>
<dbReference type="InterPro" id="IPR050075">
    <property type="entry name" value="LeuD"/>
</dbReference>
<comment type="similarity">
    <text evidence="4">Belongs to the LeuD family. LeuD type 1 subfamily.</text>
</comment>
<dbReference type="EMBL" id="UOEJ01000190">
    <property type="protein sequence ID" value="VAW04418.1"/>
    <property type="molecule type" value="Genomic_DNA"/>
</dbReference>
<dbReference type="EC" id="4.2.1.33" evidence="6"/>
<evidence type="ECO:0000256" key="5">
    <source>
        <dbReference type="ARBA" id="ARBA00011271"/>
    </source>
</evidence>
<protein>
    <recommendedName>
        <fullName evidence="6">3-isopropylmalate dehydratase</fullName>
        <ecNumber evidence="6">4.2.1.33</ecNumber>
    </recommendedName>
</protein>
<comment type="subunit">
    <text evidence="5">Heterodimer of LeuC and LeuD.</text>
</comment>
<evidence type="ECO:0000259" key="11">
    <source>
        <dbReference type="Pfam" id="PF00694"/>
    </source>
</evidence>
<evidence type="ECO:0000256" key="2">
    <source>
        <dbReference type="ARBA" id="ARBA00002695"/>
    </source>
</evidence>
<dbReference type="InterPro" id="IPR015928">
    <property type="entry name" value="Aconitase/3IPM_dehydase_swvl"/>
</dbReference>
<evidence type="ECO:0000313" key="12">
    <source>
        <dbReference type="EMBL" id="VAW04418.1"/>
    </source>
</evidence>
<evidence type="ECO:0000256" key="10">
    <source>
        <dbReference type="ARBA" id="ARBA00023304"/>
    </source>
</evidence>
<accession>A0A3B0SGG4</accession>
<evidence type="ECO:0000256" key="6">
    <source>
        <dbReference type="ARBA" id="ARBA00011998"/>
    </source>
</evidence>
<proteinExistence type="inferred from homology"/>
<evidence type="ECO:0000256" key="4">
    <source>
        <dbReference type="ARBA" id="ARBA00009845"/>
    </source>
</evidence>
<dbReference type="GO" id="GO:0009316">
    <property type="term" value="C:3-isopropylmalate dehydratase complex"/>
    <property type="evidence" value="ECO:0007669"/>
    <property type="project" value="InterPro"/>
</dbReference>
<dbReference type="SUPFAM" id="SSF52016">
    <property type="entry name" value="LeuD/IlvD-like"/>
    <property type="match status" value="1"/>
</dbReference>
<sequence length="118" mass="12900">MTGFEKLTAIAVPLMENNVDTDIIIPSREMKRVSKVGLGQGLFAGRRYKVVTGREVNPDFILNNPEYDKAEILLSGLNFGCGSSREHAVWALAEYGIRAILAPSFGGIFHNNCICNGL</sequence>
<feature type="non-terminal residue" evidence="12">
    <location>
        <position position="118"/>
    </location>
</feature>
<dbReference type="PANTHER" id="PTHR43345:SF5">
    <property type="entry name" value="3-ISOPROPYLMALATE DEHYDRATASE SMALL SUBUNIT"/>
    <property type="match status" value="1"/>
</dbReference>
<keyword evidence="9 12" id="KW-0456">Lyase</keyword>
<name>A0A3B0SGG4_9ZZZZ</name>
<dbReference type="GO" id="GO:0003861">
    <property type="term" value="F:3-isopropylmalate dehydratase activity"/>
    <property type="evidence" value="ECO:0007669"/>
    <property type="project" value="UniProtKB-EC"/>
</dbReference>
<evidence type="ECO:0000256" key="3">
    <source>
        <dbReference type="ARBA" id="ARBA00004729"/>
    </source>
</evidence>
<reference evidence="12" key="1">
    <citation type="submission" date="2018-06" db="EMBL/GenBank/DDBJ databases">
        <authorList>
            <person name="Zhirakovskaya E."/>
        </authorList>
    </citation>
    <scope>NUCLEOTIDE SEQUENCE</scope>
</reference>
<evidence type="ECO:0000256" key="8">
    <source>
        <dbReference type="ARBA" id="ARBA00022605"/>
    </source>
</evidence>
<dbReference type="Pfam" id="PF00694">
    <property type="entry name" value="Aconitase_C"/>
    <property type="match status" value="1"/>
</dbReference>
<keyword evidence="10" id="KW-0100">Branched-chain amino acid biosynthesis</keyword>
<dbReference type="PANTHER" id="PTHR43345">
    <property type="entry name" value="3-ISOPROPYLMALATE DEHYDRATASE SMALL SUBUNIT 2-RELATED-RELATED"/>
    <property type="match status" value="1"/>
</dbReference>
<dbReference type="InterPro" id="IPR004431">
    <property type="entry name" value="3-IsopropMal_deHydase_ssu"/>
</dbReference>
<comment type="catalytic activity">
    <reaction evidence="1">
        <text>(2R,3S)-3-isopropylmalate = (2S)-2-isopropylmalate</text>
        <dbReference type="Rhea" id="RHEA:32287"/>
        <dbReference type="ChEBI" id="CHEBI:1178"/>
        <dbReference type="ChEBI" id="CHEBI:35121"/>
        <dbReference type="EC" id="4.2.1.33"/>
    </reaction>
</comment>
<feature type="domain" description="Aconitase A/isopropylmalate dehydratase small subunit swivel" evidence="11">
    <location>
        <begin position="1"/>
        <end position="118"/>
    </location>
</feature>
<keyword evidence="8" id="KW-0028">Amino-acid biosynthesis</keyword>
<dbReference type="AlphaFoldDB" id="A0A3B0SGG4"/>
<dbReference type="Gene3D" id="3.20.19.10">
    <property type="entry name" value="Aconitase, domain 4"/>
    <property type="match status" value="1"/>
</dbReference>
<comment type="function">
    <text evidence="2">Catalyzes the isomerization between 2-isopropylmalate and 3-isopropylmalate, via the formation of 2-isopropylmaleate.</text>
</comment>
<dbReference type="GO" id="GO:0009098">
    <property type="term" value="P:L-leucine biosynthetic process"/>
    <property type="evidence" value="ECO:0007669"/>
    <property type="project" value="UniProtKB-UniPathway"/>
</dbReference>
<comment type="pathway">
    <text evidence="3">Amino-acid biosynthesis; L-leucine biosynthesis; L-leucine from 3-methyl-2-oxobutanoate: step 2/4.</text>
</comment>
<dbReference type="InterPro" id="IPR000573">
    <property type="entry name" value="AconitaseA/IPMdHydase_ssu_swvl"/>
</dbReference>
<gene>
    <name evidence="12" type="ORF">MNBD_ALPHA01-1396</name>
</gene>
<dbReference type="UniPathway" id="UPA00048">
    <property type="reaction ID" value="UER00071"/>
</dbReference>